<keyword evidence="3" id="KW-1185">Reference proteome</keyword>
<protein>
    <submittedName>
        <fullName evidence="2">Uncharacterized protein</fullName>
    </submittedName>
</protein>
<proteinExistence type="predicted"/>
<sequence>MGLSEKTYRDRIRRLGLKDPGLNRPSGAESALQRLQTELNKLIDGEDLPDKSKAEALMALAKAVKTVGDLASEAAPSDQDHNNGPVLSLSEVRQAVARIDRRIEELAQRRARETLGGGLDATTDNGGGTRMADPGA</sequence>
<dbReference type="EMBL" id="NNRK01000034">
    <property type="protein sequence ID" value="OYR10211.1"/>
    <property type="molecule type" value="Genomic_DNA"/>
</dbReference>
<dbReference type="Proteomes" id="UP000216345">
    <property type="component" value="Unassembled WGS sequence"/>
</dbReference>
<evidence type="ECO:0000313" key="3">
    <source>
        <dbReference type="Proteomes" id="UP000216345"/>
    </source>
</evidence>
<evidence type="ECO:0000313" key="2">
    <source>
        <dbReference type="EMBL" id="OYR10211.1"/>
    </source>
</evidence>
<feature type="region of interest" description="Disordered" evidence="1">
    <location>
        <begin position="111"/>
        <end position="136"/>
    </location>
</feature>
<reference evidence="2 3" key="1">
    <citation type="submission" date="2017-07" db="EMBL/GenBank/DDBJ databases">
        <title>Phylogenetic study on the rhizospheric bacterium Ochrobactrum sp. A44.</title>
        <authorList>
            <person name="Krzyzanowska D.M."/>
            <person name="Ossowicki A."/>
            <person name="Rajewska M."/>
            <person name="Maciag T."/>
            <person name="Kaczynski Z."/>
            <person name="Czerwicka M."/>
            <person name="Jafra S."/>
        </authorList>
    </citation>
    <scope>NUCLEOTIDE SEQUENCE [LARGE SCALE GENOMIC DNA]</scope>
    <source>
        <strain evidence="2 3">PR17</strain>
    </source>
</reference>
<accession>A0A256F713</accession>
<dbReference type="AlphaFoldDB" id="A0A256F713"/>
<feature type="compositionally biased region" description="Gly residues" evidence="1">
    <location>
        <begin position="115"/>
        <end position="129"/>
    </location>
</feature>
<name>A0A256F713_9HYPH</name>
<gene>
    <name evidence="2" type="ORF">CEV32_2648</name>
</gene>
<comment type="caution">
    <text evidence="2">The sequence shown here is derived from an EMBL/GenBank/DDBJ whole genome shotgun (WGS) entry which is preliminary data.</text>
</comment>
<organism evidence="2 3">
    <name type="scientific">Brucella rhizosphaerae</name>
    <dbReference type="NCBI Taxonomy" id="571254"/>
    <lineage>
        <taxon>Bacteria</taxon>
        <taxon>Pseudomonadati</taxon>
        <taxon>Pseudomonadota</taxon>
        <taxon>Alphaproteobacteria</taxon>
        <taxon>Hyphomicrobiales</taxon>
        <taxon>Brucellaceae</taxon>
        <taxon>Brucella/Ochrobactrum group</taxon>
        <taxon>Brucella</taxon>
    </lineage>
</organism>
<evidence type="ECO:0000256" key="1">
    <source>
        <dbReference type="SAM" id="MobiDB-lite"/>
    </source>
</evidence>